<organism evidence="3 4">
    <name type="scientific">Novosphingobium silvae</name>
    <dbReference type="NCBI Taxonomy" id="2692619"/>
    <lineage>
        <taxon>Bacteria</taxon>
        <taxon>Pseudomonadati</taxon>
        <taxon>Pseudomonadota</taxon>
        <taxon>Alphaproteobacteria</taxon>
        <taxon>Sphingomonadales</taxon>
        <taxon>Sphingomonadaceae</taxon>
        <taxon>Novosphingobium</taxon>
    </lineage>
</organism>
<dbReference type="SUPFAM" id="SSF54637">
    <property type="entry name" value="Thioesterase/thiol ester dehydrase-isomerase"/>
    <property type="match status" value="1"/>
</dbReference>
<dbReference type="InterPro" id="IPR029069">
    <property type="entry name" value="HotDog_dom_sf"/>
</dbReference>
<dbReference type="GO" id="GO:0016289">
    <property type="term" value="F:acyl-CoA hydrolase activity"/>
    <property type="evidence" value="ECO:0007669"/>
    <property type="project" value="UniProtKB-ARBA"/>
</dbReference>
<accession>A0A7X4K8Z6</accession>
<dbReference type="Proteomes" id="UP000465810">
    <property type="component" value="Unassembled WGS sequence"/>
</dbReference>
<dbReference type="AlphaFoldDB" id="A0A7X4K8Z6"/>
<protein>
    <submittedName>
        <fullName evidence="3">Hotdog fold thioesterase</fullName>
    </submittedName>
</protein>
<dbReference type="Pfam" id="PF03061">
    <property type="entry name" value="4HBT"/>
    <property type="match status" value="1"/>
</dbReference>
<dbReference type="InterPro" id="IPR006683">
    <property type="entry name" value="Thioestr_dom"/>
</dbReference>
<dbReference type="NCBIfam" id="TIGR00369">
    <property type="entry name" value="unchar_dom_1"/>
    <property type="match status" value="1"/>
</dbReference>
<sequence>MIDREAIEARLARGHNAALGVRYNAHGKDWSEMVLDYDPELASDWAEGPLASGPIIAMMDLATSFAVWIRKGSFTNQATLDLRVDYMRPARSHRPVFGRGECYHVTRTIAFVRGVAYQDDHHDPLAHVAGTFMFLEGPAL</sequence>
<name>A0A7X4K8Z6_9SPHN</name>
<gene>
    <name evidence="3" type="ORF">GR702_18385</name>
</gene>
<keyword evidence="1" id="KW-0378">Hydrolase</keyword>
<evidence type="ECO:0000259" key="2">
    <source>
        <dbReference type="Pfam" id="PF03061"/>
    </source>
</evidence>
<reference evidence="3 4" key="1">
    <citation type="submission" date="2019-12" db="EMBL/GenBank/DDBJ databases">
        <authorList>
            <person name="Feng G."/>
            <person name="Zhu H."/>
        </authorList>
    </citation>
    <scope>NUCLEOTIDE SEQUENCE [LARGE SCALE GENOMIC DNA]</scope>
    <source>
        <strain evidence="3 4">FGD1</strain>
    </source>
</reference>
<proteinExistence type="predicted"/>
<evidence type="ECO:0000313" key="4">
    <source>
        <dbReference type="Proteomes" id="UP000465810"/>
    </source>
</evidence>
<dbReference type="CDD" id="cd03443">
    <property type="entry name" value="PaaI_thioesterase"/>
    <property type="match status" value="1"/>
</dbReference>
<dbReference type="Gene3D" id="3.10.129.10">
    <property type="entry name" value="Hotdog Thioesterase"/>
    <property type="match status" value="1"/>
</dbReference>
<feature type="domain" description="Thioesterase" evidence="2">
    <location>
        <begin position="55"/>
        <end position="122"/>
    </location>
</feature>
<comment type="caution">
    <text evidence="3">The sequence shown here is derived from an EMBL/GenBank/DDBJ whole genome shotgun (WGS) entry which is preliminary data.</text>
</comment>
<dbReference type="RefSeq" id="WP_160987159.1">
    <property type="nucleotide sequence ID" value="NZ_WVTD01000019.1"/>
</dbReference>
<dbReference type="InterPro" id="IPR003736">
    <property type="entry name" value="PAAI_dom"/>
</dbReference>
<dbReference type="EMBL" id="WVTD01000019">
    <property type="protein sequence ID" value="MYL99730.1"/>
    <property type="molecule type" value="Genomic_DNA"/>
</dbReference>
<keyword evidence="4" id="KW-1185">Reference proteome</keyword>
<evidence type="ECO:0000256" key="1">
    <source>
        <dbReference type="ARBA" id="ARBA00022801"/>
    </source>
</evidence>
<evidence type="ECO:0000313" key="3">
    <source>
        <dbReference type="EMBL" id="MYL99730.1"/>
    </source>
</evidence>